<dbReference type="OrthoDB" id="10017790at2759"/>
<evidence type="ECO:0000256" key="1">
    <source>
        <dbReference type="ARBA" id="ARBA00004572"/>
    </source>
</evidence>
<accession>A0A8J0UUN3</accession>
<evidence type="ECO:0000256" key="6">
    <source>
        <dbReference type="ARBA" id="ARBA00023136"/>
    </source>
</evidence>
<dbReference type="Pfam" id="PF04826">
    <property type="entry name" value="Arm_2"/>
    <property type="match status" value="1"/>
</dbReference>
<dbReference type="InterPro" id="IPR011989">
    <property type="entry name" value="ARM-like"/>
</dbReference>
<dbReference type="Proteomes" id="UP000186698">
    <property type="component" value="Chromosome 3L"/>
</dbReference>
<dbReference type="GeneID" id="108711196"/>
<dbReference type="InterPro" id="IPR016024">
    <property type="entry name" value="ARM-type_fold"/>
</dbReference>
<dbReference type="RefSeq" id="XP_018108168.1">
    <property type="nucleotide sequence ID" value="XM_018252679.2"/>
</dbReference>
<dbReference type="SUPFAM" id="SSF48371">
    <property type="entry name" value="ARM repeat"/>
    <property type="match status" value="1"/>
</dbReference>
<evidence type="ECO:0000259" key="8">
    <source>
        <dbReference type="Pfam" id="PF04826"/>
    </source>
</evidence>
<evidence type="ECO:0000313" key="10">
    <source>
        <dbReference type="RefSeq" id="XP_018108168.1"/>
    </source>
</evidence>
<dbReference type="InterPro" id="IPR006911">
    <property type="entry name" value="ARM-rpt_dom"/>
</dbReference>
<evidence type="ECO:0000313" key="9">
    <source>
        <dbReference type="Proteomes" id="UP000186698"/>
    </source>
</evidence>
<evidence type="ECO:0000256" key="4">
    <source>
        <dbReference type="ARBA" id="ARBA00022989"/>
    </source>
</evidence>
<evidence type="ECO:0000256" key="7">
    <source>
        <dbReference type="SAM" id="Phobius"/>
    </source>
</evidence>
<keyword evidence="5" id="KW-0496">Mitochondrion</keyword>
<dbReference type="PANTHER" id="PTHR15712:SF23">
    <property type="entry name" value="ARMADILLO REPEAT CONTAINING 10"/>
    <property type="match status" value="1"/>
</dbReference>
<evidence type="ECO:0000256" key="3">
    <source>
        <dbReference type="ARBA" id="ARBA00022787"/>
    </source>
</evidence>
<reference evidence="10" key="1">
    <citation type="submission" date="2025-08" db="UniProtKB">
        <authorList>
            <consortium name="RefSeq"/>
        </authorList>
    </citation>
    <scope>IDENTIFICATION</scope>
    <source>
        <strain evidence="10">J_2021</strain>
        <tissue evidence="10">Erythrocytes</tissue>
    </source>
</reference>
<organism evidence="9 10">
    <name type="scientific">Xenopus laevis</name>
    <name type="common">African clawed frog</name>
    <dbReference type="NCBI Taxonomy" id="8355"/>
    <lineage>
        <taxon>Eukaryota</taxon>
        <taxon>Metazoa</taxon>
        <taxon>Chordata</taxon>
        <taxon>Craniata</taxon>
        <taxon>Vertebrata</taxon>
        <taxon>Euteleostomi</taxon>
        <taxon>Amphibia</taxon>
        <taxon>Batrachia</taxon>
        <taxon>Anura</taxon>
        <taxon>Pipoidea</taxon>
        <taxon>Pipidae</taxon>
        <taxon>Xenopodinae</taxon>
        <taxon>Xenopus</taxon>
        <taxon>Xenopus</taxon>
    </lineage>
</organism>
<dbReference type="InterPro" id="IPR051303">
    <property type="entry name" value="Armcx_regulator"/>
</dbReference>
<sequence>MLVRGYGRSLLGMAIGAGICYCAYRLLFAQRRKKKQRDRVGASSSSAGEKVLGVSALRYLHETQAATDKPGNVSTSVNDLQPHHIAKLLDILATNSDSSLQEKVLITLCNSAAFSVNHDIIRNLDGIHIIAKALSSSSEQTKVNALNALNNLSMNVQNQELIKDYIYQICSAISLSSLNSEVQLAGLRLIINMSVTDNYHNMVADHLPYLLHLLAEGNNNIQIHTLKVLVNLSANPAMTQPLLTTKVEGSQSLTCLFNSRINREILVRVLTFAANLSKHLGSGNGHDLHANYNEDCLFNLLFGDSAPLQNDIAALFQYPDVEVKEQVAILLINLARLRQM</sequence>
<protein>
    <submittedName>
        <fullName evidence="10">Armadillo repeat-containing protein 10 isoform X1</fullName>
    </submittedName>
</protein>
<dbReference type="Gene3D" id="1.25.10.10">
    <property type="entry name" value="Leucine-rich Repeat Variant"/>
    <property type="match status" value="1"/>
</dbReference>
<keyword evidence="9" id="KW-1185">Reference proteome</keyword>
<feature type="domain" description="Armadillo repeat-containing" evidence="8">
    <location>
        <begin position="80"/>
        <end position="301"/>
    </location>
</feature>
<keyword evidence="3" id="KW-1000">Mitochondrion outer membrane</keyword>
<dbReference type="KEGG" id="xla:108711196"/>
<dbReference type="CTD" id="108711196"/>
<comment type="subcellular location">
    <subcellularLocation>
        <location evidence="1">Mitochondrion outer membrane</location>
        <topology evidence="1">Single-pass membrane protein</topology>
    </subcellularLocation>
</comment>
<keyword evidence="2 7" id="KW-0812">Transmembrane</keyword>
<evidence type="ECO:0000256" key="5">
    <source>
        <dbReference type="ARBA" id="ARBA00023128"/>
    </source>
</evidence>
<evidence type="ECO:0000313" key="11">
    <source>
        <dbReference type="Xenbase" id="XB-GENE-6487186"/>
    </source>
</evidence>
<proteinExistence type="predicted"/>
<dbReference type="AGR" id="Xenbase:XB-GENE-6487186"/>
<evidence type="ECO:0000256" key="2">
    <source>
        <dbReference type="ARBA" id="ARBA00022692"/>
    </source>
</evidence>
<gene>
    <name evidence="10 11" type="primary">armc10.L</name>
</gene>
<dbReference type="PANTHER" id="PTHR15712">
    <property type="entry name" value="ARMADILLO REPEAT CONTAINING PROTEIN"/>
    <property type="match status" value="1"/>
</dbReference>
<keyword evidence="6 7" id="KW-0472">Membrane</keyword>
<dbReference type="Xenbase" id="XB-GENE-6487186">
    <property type="gene designation" value="armc10.L"/>
</dbReference>
<dbReference type="GO" id="GO:0005741">
    <property type="term" value="C:mitochondrial outer membrane"/>
    <property type="evidence" value="ECO:0007669"/>
    <property type="project" value="UniProtKB-SubCell"/>
</dbReference>
<name>A0A8J0UUN3_XENLA</name>
<dbReference type="AlphaFoldDB" id="A0A8J0UUN3"/>
<keyword evidence="4 7" id="KW-1133">Transmembrane helix</keyword>
<feature type="transmembrane region" description="Helical" evidence="7">
    <location>
        <begin position="6"/>
        <end position="27"/>
    </location>
</feature>
<dbReference type="GO" id="GO:0005739">
    <property type="term" value="C:mitochondrion"/>
    <property type="evidence" value="ECO:0000318"/>
    <property type="project" value="GO_Central"/>
</dbReference>